<accession>A0ABV3L5D2</accession>
<evidence type="ECO:0000256" key="1">
    <source>
        <dbReference type="ARBA" id="ARBA00004141"/>
    </source>
</evidence>
<dbReference type="PRINTS" id="PR00169">
    <property type="entry name" value="KCHANNEL"/>
</dbReference>
<evidence type="ECO:0000256" key="12">
    <source>
        <dbReference type="SAM" id="Phobius"/>
    </source>
</evidence>
<keyword evidence="7" id="KW-0630">Potassium</keyword>
<dbReference type="Gene3D" id="1.10.287.70">
    <property type="match status" value="1"/>
</dbReference>
<keyword evidence="15" id="KW-1185">Reference proteome</keyword>
<keyword evidence="11" id="KW-0407">Ion channel</keyword>
<dbReference type="RefSeq" id="WP_366192565.1">
    <property type="nucleotide sequence ID" value="NZ_JBFBVU010000008.1"/>
</dbReference>
<reference evidence="14 15" key="1">
    <citation type="submission" date="2024-07" db="EMBL/GenBank/DDBJ databases">
        <authorList>
            <person name="Kang M."/>
        </authorList>
    </citation>
    <scope>NUCLEOTIDE SEQUENCE [LARGE SCALE GENOMIC DNA]</scope>
    <source>
        <strain evidence="14 15">DFM31</strain>
    </source>
</reference>
<comment type="subcellular location">
    <subcellularLocation>
        <location evidence="1">Membrane</location>
        <topology evidence="1">Multi-pass membrane protein</topology>
    </subcellularLocation>
</comment>
<feature type="transmembrane region" description="Helical" evidence="12">
    <location>
        <begin position="80"/>
        <end position="100"/>
    </location>
</feature>
<evidence type="ECO:0000256" key="11">
    <source>
        <dbReference type="ARBA" id="ARBA00023303"/>
    </source>
</evidence>
<evidence type="ECO:0000256" key="5">
    <source>
        <dbReference type="ARBA" id="ARBA00022826"/>
    </source>
</evidence>
<feature type="transmembrane region" description="Helical" evidence="12">
    <location>
        <begin position="142"/>
        <end position="163"/>
    </location>
</feature>
<dbReference type="InterPro" id="IPR028325">
    <property type="entry name" value="VG_K_chnl"/>
</dbReference>
<keyword evidence="9" id="KW-0406">Ion transport</keyword>
<dbReference type="PANTHER" id="PTHR11537:SF254">
    <property type="entry name" value="POTASSIUM VOLTAGE-GATED CHANNEL PROTEIN SHAB"/>
    <property type="match status" value="1"/>
</dbReference>
<evidence type="ECO:0000256" key="4">
    <source>
        <dbReference type="ARBA" id="ARBA00022692"/>
    </source>
</evidence>
<feature type="domain" description="Ion transport" evidence="13">
    <location>
        <begin position="29"/>
        <end position="226"/>
    </location>
</feature>
<feature type="transmembrane region" description="Helical" evidence="12">
    <location>
        <begin position="21"/>
        <end position="38"/>
    </location>
</feature>
<dbReference type="InterPro" id="IPR027359">
    <property type="entry name" value="Volt_channel_dom_sf"/>
</dbReference>
<feature type="transmembrane region" description="Helical" evidence="12">
    <location>
        <begin position="175"/>
        <end position="197"/>
    </location>
</feature>
<dbReference type="Pfam" id="PF00520">
    <property type="entry name" value="Ion_trans"/>
    <property type="match status" value="1"/>
</dbReference>
<keyword evidence="10 12" id="KW-0472">Membrane</keyword>
<evidence type="ECO:0000256" key="9">
    <source>
        <dbReference type="ARBA" id="ARBA00023065"/>
    </source>
</evidence>
<evidence type="ECO:0000256" key="7">
    <source>
        <dbReference type="ARBA" id="ARBA00022958"/>
    </source>
</evidence>
<evidence type="ECO:0000313" key="15">
    <source>
        <dbReference type="Proteomes" id="UP001553161"/>
    </source>
</evidence>
<proteinExistence type="predicted"/>
<keyword evidence="2" id="KW-0813">Transport</keyword>
<dbReference type="EMBL" id="JBFBVU010000008">
    <property type="protein sequence ID" value="MEV8466775.1"/>
    <property type="molecule type" value="Genomic_DNA"/>
</dbReference>
<keyword evidence="4 12" id="KW-0812">Transmembrane</keyword>
<keyword evidence="8 12" id="KW-1133">Transmembrane helix</keyword>
<dbReference type="SUPFAM" id="SSF81324">
    <property type="entry name" value="Voltage-gated potassium channels"/>
    <property type="match status" value="1"/>
</dbReference>
<evidence type="ECO:0000256" key="6">
    <source>
        <dbReference type="ARBA" id="ARBA00022882"/>
    </source>
</evidence>
<sequence>MRREEYIQILDGVHPDHSRRVALAHQGLIVASGLSISLETVPSLPAWAHAFLFGFEIVVLVVFVIEYIARVYCAPNRLKYIFSFWGIVDLLACLPLLQIVQQQWAAVRSLRLLRLVRLLKLLHANRALQRLEVALAHSRGELMVFAFLAAIILYIAAVGIYIFEHDAQPEAFSSIPISLWWAVVSFTTVGYGDIYPITTEGRLFTTAILFIGLGVIAVPTAIITTALINTELEGTIEKKVEAEVEREVETELHEEIEREVRKDLAPLKRKPTRRT</sequence>
<dbReference type="Gene3D" id="1.20.120.350">
    <property type="entry name" value="Voltage-gated potassium channels. Chain C"/>
    <property type="match status" value="1"/>
</dbReference>
<protein>
    <submittedName>
        <fullName evidence="14">Ion transporter</fullName>
    </submittedName>
</protein>
<keyword evidence="6" id="KW-0851">Voltage-gated channel</keyword>
<comment type="caution">
    <text evidence="14">The sequence shown here is derived from an EMBL/GenBank/DDBJ whole genome shotgun (WGS) entry which is preliminary data.</text>
</comment>
<evidence type="ECO:0000256" key="8">
    <source>
        <dbReference type="ARBA" id="ARBA00022989"/>
    </source>
</evidence>
<dbReference type="Proteomes" id="UP001553161">
    <property type="component" value="Unassembled WGS sequence"/>
</dbReference>
<organism evidence="14 15">
    <name type="scientific">Meridianimarinicoccus marinus</name>
    <dbReference type="NCBI Taxonomy" id="3231483"/>
    <lineage>
        <taxon>Bacteria</taxon>
        <taxon>Pseudomonadati</taxon>
        <taxon>Pseudomonadota</taxon>
        <taxon>Alphaproteobacteria</taxon>
        <taxon>Rhodobacterales</taxon>
        <taxon>Paracoccaceae</taxon>
        <taxon>Meridianimarinicoccus</taxon>
    </lineage>
</organism>
<feature type="transmembrane region" description="Helical" evidence="12">
    <location>
        <begin position="44"/>
        <end position="68"/>
    </location>
</feature>
<gene>
    <name evidence="14" type="ORF">AB0T83_08300</name>
</gene>
<name>A0ABV3L5D2_9RHOB</name>
<evidence type="ECO:0000313" key="14">
    <source>
        <dbReference type="EMBL" id="MEV8466775.1"/>
    </source>
</evidence>
<dbReference type="PANTHER" id="PTHR11537">
    <property type="entry name" value="VOLTAGE-GATED POTASSIUM CHANNEL"/>
    <property type="match status" value="1"/>
</dbReference>
<evidence type="ECO:0000256" key="10">
    <source>
        <dbReference type="ARBA" id="ARBA00023136"/>
    </source>
</evidence>
<evidence type="ECO:0000259" key="13">
    <source>
        <dbReference type="Pfam" id="PF00520"/>
    </source>
</evidence>
<evidence type="ECO:0000256" key="3">
    <source>
        <dbReference type="ARBA" id="ARBA00022538"/>
    </source>
</evidence>
<keyword evidence="5" id="KW-0631">Potassium channel</keyword>
<feature type="transmembrane region" description="Helical" evidence="12">
    <location>
        <begin position="203"/>
        <end position="228"/>
    </location>
</feature>
<dbReference type="InterPro" id="IPR005821">
    <property type="entry name" value="Ion_trans_dom"/>
</dbReference>
<keyword evidence="3" id="KW-0633">Potassium transport</keyword>
<evidence type="ECO:0000256" key="2">
    <source>
        <dbReference type="ARBA" id="ARBA00022448"/>
    </source>
</evidence>